<evidence type="ECO:0000313" key="2">
    <source>
        <dbReference type="Proteomes" id="UP000517106"/>
    </source>
</evidence>
<evidence type="ECO:0000313" key="1">
    <source>
        <dbReference type="EMBL" id="MBB1096618.1"/>
    </source>
</evidence>
<reference evidence="1 2" key="1">
    <citation type="submission" date="2020-07" db="EMBL/GenBank/DDBJ databases">
        <title>Description of Limosilactobacillus balticus sp. nov., Limosilactobacillus agrestis sp. nov., Limosilactobacillus albertensis sp. nov., Limosilactobacillus rudii sp. nov., Limosilactobacillus fastidiosus sp. nov., five novel Limosilactobacillus species isolated from the vertebrate gastrointestinal tract, and proposal of 6 subspecies of Limosilactobacillus reuteri adapted to the gastrointestinal tract of specific vertebrate hosts.</title>
        <authorList>
            <person name="Li F."/>
            <person name="Cheng C."/>
            <person name="Zheng J."/>
            <person name="Quevedo R.M."/>
            <person name="Li J."/>
            <person name="Roos S."/>
            <person name="Gaenzle M.G."/>
            <person name="Walter J."/>
        </authorList>
    </citation>
    <scope>NUCLEOTIDE SEQUENCE [LARGE SCALE GENOMIC DNA]</scope>
    <source>
        <strain evidence="1 2">STM2_1</strain>
    </source>
</reference>
<proteinExistence type="predicted"/>
<gene>
    <name evidence="1" type="ORF">H5S09_01350</name>
</gene>
<dbReference type="RefSeq" id="WP_182595233.1">
    <property type="nucleotide sequence ID" value="NZ_JACIVA010000016.1"/>
</dbReference>
<accession>A0A7W3YM10</accession>
<protein>
    <submittedName>
        <fullName evidence="1">MazF family toxin-antitoxin system</fullName>
    </submittedName>
</protein>
<name>A0A7W3YM10_9LACO</name>
<dbReference type="InterPro" id="IPR011067">
    <property type="entry name" value="Plasmid_toxin/cell-grow_inhib"/>
</dbReference>
<organism evidence="1 2">
    <name type="scientific">Limosilactobacillus rudii</name>
    <dbReference type="NCBI Taxonomy" id="2759755"/>
    <lineage>
        <taxon>Bacteria</taxon>
        <taxon>Bacillati</taxon>
        <taxon>Bacillota</taxon>
        <taxon>Bacilli</taxon>
        <taxon>Lactobacillales</taxon>
        <taxon>Lactobacillaceae</taxon>
        <taxon>Limosilactobacillus</taxon>
    </lineage>
</organism>
<comment type="caution">
    <text evidence="1">The sequence shown here is derived from an EMBL/GenBank/DDBJ whole genome shotgun (WGS) entry which is preliminary data.</text>
</comment>
<keyword evidence="2" id="KW-1185">Reference proteome</keyword>
<dbReference type="SUPFAM" id="SSF50118">
    <property type="entry name" value="Cell growth inhibitor/plasmid maintenance toxic component"/>
    <property type="match status" value="1"/>
</dbReference>
<dbReference type="Gene3D" id="2.30.30.110">
    <property type="match status" value="1"/>
</dbReference>
<dbReference type="AlphaFoldDB" id="A0A7W3YM10"/>
<sequence length="106" mass="12232">MKTNDISTAFVSWPGGGKRRPIYIISDENNKVRFYKITSKYDNKSPKIKKHYFKINQWSAAGLNKQSYIDTITVGKIDKSKFDLEVIGKLTRQDAERLIAFLSNQN</sequence>
<dbReference type="Proteomes" id="UP000517106">
    <property type="component" value="Unassembled WGS sequence"/>
</dbReference>
<dbReference type="EMBL" id="JACIVA010000016">
    <property type="protein sequence ID" value="MBB1096618.1"/>
    <property type="molecule type" value="Genomic_DNA"/>
</dbReference>